<dbReference type="PROSITE" id="PS00108">
    <property type="entry name" value="PROTEIN_KINASE_ST"/>
    <property type="match status" value="1"/>
</dbReference>
<dbReference type="PANTHER" id="PTHR11909">
    <property type="entry name" value="CASEIN KINASE-RELATED"/>
    <property type="match status" value="1"/>
</dbReference>
<proteinExistence type="predicted"/>
<evidence type="ECO:0000313" key="3">
    <source>
        <dbReference type="Proteomes" id="UP000008281"/>
    </source>
</evidence>
<protein>
    <submittedName>
        <fullName evidence="2">Uncharacterized protein</fullName>
    </submittedName>
</protein>
<dbReference type="InterPro" id="IPR008271">
    <property type="entry name" value="Ser/Thr_kinase_AS"/>
</dbReference>
<dbReference type="SUPFAM" id="SSF56112">
    <property type="entry name" value="Protein kinase-like (PK-like)"/>
    <property type="match status" value="1"/>
</dbReference>
<dbReference type="SMART" id="SM00220">
    <property type="entry name" value="S_TKc"/>
    <property type="match status" value="1"/>
</dbReference>
<dbReference type="STRING" id="31234.E3LV15"/>
<accession>E3LV15</accession>
<dbReference type="eggNOG" id="KOG1164">
    <property type="taxonomic scope" value="Eukaryota"/>
</dbReference>
<evidence type="ECO:0000256" key="1">
    <source>
        <dbReference type="SAM" id="MobiDB-lite"/>
    </source>
</evidence>
<keyword evidence="3" id="KW-1185">Reference proteome</keyword>
<dbReference type="GO" id="GO:0004672">
    <property type="term" value="F:protein kinase activity"/>
    <property type="evidence" value="ECO:0007669"/>
    <property type="project" value="InterPro"/>
</dbReference>
<dbReference type="GO" id="GO:0005524">
    <property type="term" value="F:ATP binding"/>
    <property type="evidence" value="ECO:0007669"/>
    <property type="project" value="UniProtKB-UniRule"/>
</dbReference>
<dbReference type="OrthoDB" id="5979581at2759"/>
<dbReference type="FunCoup" id="E3LV15">
    <property type="interactions" value="143"/>
</dbReference>
<dbReference type="InterPro" id="IPR000719">
    <property type="entry name" value="Prot_kinase_dom"/>
</dbReference>
<evidence type="ECO:0000313" key="2">
    <source>
        <dbReference type="EMBL" id="EFP12399.1"/>
    </source>
</evidence>
<dbReference type="PROSITE" id="PS00107">
    <property type="entry name" value="PROTEIN_KINASE_ATP"/>
    <property type="match status" value="1"/>
</dbReference>
<reference evidence="2" key="1">
    <citation type="submission" date="2007-07" db="EMBL/GenBank/DDBJ databases">
        <title>PCAP assembly of the Caenorhabditis remanei genome.</title>
        <authorList>
            <consortium name="The Caenorhabditis remanei Sequencing Consortium"/>
            <person name="Wilson R.K."/>
        </authorList>
    </citation>
    <scope>NUCLEOTIDE SEQUENCE [LARGE SCALE GENOMIC DNA]</scope>
    <source>
        <strain evidence="2">PB4641</strain>
    </source>
</reference>
<dbReference type="Pfam" id="PF00069">
    <property type="entry name" value="Pkinase"/>
    <property type="match status" value="1"/>
</dbReference>
<dbReference type="InterPro" id="IPR050235">
    <property type="entry name" value="CK1_Ser-Thr_kinase"/>
</dbReference>
<dbReference type="PROSITE" id="PS50011">
    <property type="entry name" value="PROTEIN_KINASE_DOM"/>
    <property type="match status" value="1"/>
</dbReference>
<feature type="region of interest" description="Disordered" evidence="1">
    <location>
        <begin position="375"/>
        <end position="534"/>
    </location>
</feature>
<dbReference type="KEGG" id="crq:GCK72_002706"/>
<dbReference type="EMBL" id="DS268416">
    <property type="protein sequence ID" value="EFP12399.1"/>
    <property type="molecule type" value="Genomic_DNA"/>
</dbReference>
<sequence length="534" mass="61649">MASEEKPPSLKIDMTVPIRNKWHPVTVLGSGAFGKVMHVVNINDGSDAAIKLEKSGEGKDSILKIEVEVMRAMAGVKCAIQLLDNGSEPDYRFVVMTLCGMDLQKVYNGLKGKFSDSTILRLAIRSLLAVKALHEKCYIHRDLKPCNVTLDYNEESPIIFLIDFGMGRQFGMFHEDFSKKFVIRHPRDSCRFRGTYRYCSPRMHLRREQGRVDDLWAWLYMIVELRVELPWADVVNPDRIEVLKQDRFDAALNSNPLTKALDPIHQHLKTLDYACRPNYWMMYEHLAKMMVDIKAKHTDPMDYDDLRKKKSEMDPIKKKYMKKPRSMEKLMDEKSTLTMFEEAFRPNVKDVPGGDQFIVKALLKLPWGSVGADQVNAQKEEGVGDTEDEKKKEKDNESNEDKKKELEKKKEEEKKIEVRSKSKKEKEKKTERSKEFREPKDSKDQKKRHNTHTAREPHTHGKGSDVKSKEIKDTEQRTNRSSDKLKKTKTTGHHRKKEKGKKEKPESSTNSKKRVGSHGLLPVTPTATVPRKKG</sequence>
<organism evidence="3">
    <name type="scientific">Caenorhabditis remanei</name>
    <name type="common">Caenorhabditis vulgaris</name>
    <dbReference type="NCBI Taxonomy" id="31234"/>
    <lineage>
        <taxon>Eukaryota</taxon>
        <taxon>Metazoa</taxon>
        <taxon>Ecdysozoa</taxon>
        <taxon>Nematoda</taxon>
        <taxon>Chromadorea</taxon>
        <taxon>Rhabditida</taxon>
        <taxon>Rhabditina</taxon>
        <taxon>Rhabditomorpha</taxon>
        <taxon>Rhabditoidea</taxon>
        <taxon>Rhabditidae</taxon>
        <taxon>Peloderinae</taxon>
        <taxon>Caenorhabditis</taxon>
    </lineage>
</organism>
<dbReference type="InterPro" id="IPR017441">
    <property type="entry name" value="Protein_kinase_ATP_BS"/>
</dbReference>
<gene>
    <name evidence="2" type="ORF">CRE_29444</name>
</gene>
<dbReference type="GeneID" id="9812758"/>
<dbReference type="OMA" id="MECTILL"/>
<dbReference type="HOGENOM" id="CLU_019279_7_0_1"/>
<feature type="compositionally biased region" description="Basic and acidic residues" evidence="1">
    <location>
        <begin position="453"/>
        <end position="485"/>
    </location>
</feature>
<dbReference type="Proteomes" id="UP000008281">
    <property type="component" value="Unassembled WGS sequence"/>
</dbReference>
<dbReference type="Gene3D" id="1.10.510.10">
    <property type="entry name" value="Transferase(Phosphotransferase) domain 1"/>
    <property type="match status" value="1"/>
</dbReference>
<name>E3LV15_CAERE</name>
<dbReference type="AlphaFoldDB" id="E3LV15"/>
<dbReference type="CTD" id="9812758"/>
<dbReference type="FunFam" id="1.10.510.10:FF:001243">
    <property type="entry name" value="Protein CBG14903"/>
    <property type="match status" value="1"/>
</dbReference>
<dbReference type="InterPro" id="IPR011009">
    <property type="entry name" value="Kinase-like_dom_sf"/>
</dbReference>
<feature type="compositionally biased region" description="Basic residues" evidence="1">
    <location>
        <begin position="486"/>
        <end position="499"/>
    </location>
</feature>
<feature type="compositionally biased region" description="Basic and acidic residues" evidence="1">
    <location>
        <begin position="378"/>
        <end position="444"/>
    </location>
</feature>